<reference evidence="2 3" key="1">
    <citation type="journal article" date="2018" name="Int. J. Syst. Evol. Microbiol.">
        <title>Pseudooceanicola lipolyticus sp. nov., a marine alphaproteobacterium, reclassification of Oceanicola flagellatus as Pseudooceanicola flagellatus comb. nov. and emended description of the genus Pseudooceanicola.</title>
        <authorList>
            <person name="Huang M.-M."/>
            <person name="Guo L.-L."/>
            <person name="Wu Y.-H."/>
            <person name="Lai Q.-L."/>
            <person name="Shao Z.-Z."/>
            <person name="Wang C.-S."/>
            <person name="Wu M."/>
            <person name="Xu X.-W."/>
        </authorList>
    </citation>
    <scope>NUCLEOTIDE SEQUENCE [LARGE SCALE GENOMIC DNA]</scope>
    <source>
        <strain evidence="2 3">157</strain>
    </source>
</reference>
<dbReference type="PANTHER" id="PTHR43194:SF5">
    <property type="entry name" value="PIMELOYL-[ACYL-CARRIER PROTEIN] METHYL ESTER ESTERASE"/>
    <property type="match status" value="1"/>
</dbReference>
<dbReference type="SUPFAM" id="SSF53474">
    <property type="entry name" value="alpha/beta-Hydrolases"/>
    <property type="match status" value="1"/>
</dbReference>
<organism evidence="2 3">
    <name type="scientific">Pseudooceanicola lipolyticus</name>
    <dbReference type="NCBI Taxonomy" id="2029104"/>
    <lineage>
        <taxon>Bacteria</taxon>
        <taxon>Pseudomonadati</taxon>
        <taxon>Pseudomonadota</taxon>
        <taxon>Alphaproteobacteria</taxon>
        <taxon>Rhodobacterales</taxon>
        <taxon>Paracoccaceae</taxon>
        <taxon>Pseudooceanicola</taxon>
    </lineage>
</organism>
<keyword evidence="2" id="KW-0378">Hydrolase</keyword>
<sequence length="245" mass="25893">MPPPVLFLHGWAMRGATFDGIAARLGPEFRCLAPDLPGHGRAAGQTPGLDAAAEMLAQVIRPPVLLVGWSMGAAVAWRYIERCGTGALAGLVTVDMSPKLLNQDGWMHGLKGQMPVDVARTTEQYRASWQGAAESVAAGMFADGAAADAAALRQVRENDPAQMLIAWEEMTAMDLRPVIGRIDIPYLVAFGARSRVYPASASAWIAAEAPRATLAPFNASGHSPHLEEPAAFAARIAAFARSLPA</sequence>
<comment type="caution">
    <text evidence="2">The sequence shown here is derived from an EMBL/GenBank/DDBJ whole genome shotgun (WGS) entry which is preliminary data.</text>
</comment>
<feature type="domain" description="AB hydrolase-1" evidence="1">
    <location>
        <begin position="5"/>
        <end position="234"/>
    </location>
</feature>
<dbReference type="OrthoDB" id="9779853at2"/>
<accession>A0A2M8IXV9</accession>
<dbReference type="Proteomes" id="UP000231553">
    <property type="component" value="Unassembled WGS sequence"/>
</dbReference>
<dbReference type="Pfam" id="PF12697">
    <property type="entry name" value="Abhydrolase_6"/>
    <property type="match status" value="1"/>
</dbReference>
<dbReference type="InterPro" id="IPR029058">
    <property type="entry name" value="AB_hydrolase_fold"/>
</dbReference>
<evidence type="ECO:0000313" key="3">
    <source>
        <dbReference type="Proteomes" id="UP000231553"/>
    </source>
</evidence>
<dbReference type="InterPro" id="IPR000073">
    <property type="entry name" value="AB_hydrolase_1"/>
</dbReference>
<dbReference type="PANTHER" id="PTHR43194">
    <property type="entry name" value="HYDROLASE ALPHA/BETA FOLD FAMILY"/>
    <property type="match status" value="1"/>
</dbReference>
<proteinExistence type="predicted"/>
<gene>
    <name evidence="2" type="ORF">CVM52_17765</name>
</gene>
<evidence type="ECO:0000313" key="2">
    <source>
        <dbReference type="EMBL" id="PJE35324.1"/>
    </source>
</evidence>
<keyword evidence="3" id="KW-1185">Reference proteome</keyword>
<dbReference type="GO" id="GO:0016787">
    <property type="term" value="F:hydrolase activity"/>
    <property type="evidence" value="ECO:0007669"/>
    <property type="project" value="UniProtKB-KW"/>
</dbReference>
<dbReference type="AlphaFoldDB" id="A0A2M8IXV9"/>
<dbReference type="Gene3D" id="3.40.50.1820">
    <property type="entry name" value="alpha/beta hydrolase"/>
    <property type="match status" value="1"/>
</dbReference>
<dbReference type="EMBL" id="PGTB01000099">
    <property type="protein sequence ID" value="PJE35324.1"/>
    <property type="molecule type" value="Genomic_DNA"/>
</dbReference>
<dbReference type="RefSeq" id="WP_100163800.1">
    <property type="nucleotide sequence ID" value="NZ_PGTB01000099.1"/>
</dbReference>
<evidence type="ECO:0000259" key="1">
    <source>
        <dbReference type="Pfam" id="PF12697"/>
    </source>
</evidence>
<protein>
    <submittedName>
        <fullName evidence="2">Alpha/beta hydrolase</fullName>
    </submittedName>
</protein>
<dbReference type="InterPro" id="IPR050228">
    <property type="entry name" value="Carboxylesterase_BioH"/>
</dbReference>
<name>A0A2M8IXV9_9RHOB</name>